<dbReference type="SMART" id="SM00220">
    <property type="entry name" value="S_TKc"/>
    <property type="match status" value="1"/>
</dbReference>
<evidence type="ECO:0000256" key="4">
    <source>
        <dbReference type="ARBA" id="ARBA00022840"/>
    </source>
</evidence>
<dbReference type="GO" id="GO:0004694">
    <property type="term" value="F:eukaryotic translation initiation factor 2alpha kinase activity"/>
    <property type="evidence" value="ECO:0007669"/>
    <property type="project" value="TreeGrafter"/>
</dbReference>
<dbReference type="InterPro" id="IPR000719">
    <property type="entry name" value="Prot_kinase_dom"/>
</dbReference>
<evidence type="ECO:0000256" key="2">
    <source>
        <dbReference type="ARBA" id="ARBA00022741"/>
    </source>
</evidence>
<evidence type="ECO:0000313" key="8">
    <source>
        <dbReference type="Proteomes" id="UP001279410"/>
    </source>
</evidence>
<organism evidence="7 8">
    <name type="scientific">Lates japonicus</name>
    <name type="common">Japanese lates</name>
    <dbReference type="NCBI Taxonomy" id="270547"/>
    <lineage>
        <taxon>Eukaryota</taxon>
        <taxon>Metazoa</taxon>
        <taxon>Chordata</taxon>
        <taxon>Craniata</taxon>
        <taxon>Vertebrata</taxon>
        <taxon>Euteleostomi</taxon>
        <taxon>Actinopterygii</taxon>
        <taxon>Neopterygii</taxon>
        <taxon>Teleostei</taxon>
        <taxon>Neoteleostei</taxon>
        <taxon>Acanthomorphata</taxon>
        <taxon>Carangaria</taxon>
        <taxon>Carangaria incertae sedis</taxon>
        <taxon>Centropomidae</taxon>
        <taxon>Lates</taxon>
    </lineage>
</organism>
<evidence type="ECO:0000256" key="5">
    <source>
        <dbReference type="SAM" id="MobiDB-lite"/>
    </source>
</evidence>
<accession>A0AAD3R5X1</accession>
<keyword evidence="1" id="KW-0808">Transferase</keyword>
<keyword evidence="3" id="KW-0418">Kinase</keyword>
<dbReference type="PANTHER" id="PTHR11042:SF166">
    <property type="entry name" value="EUKARYOTIC TRANSLATION INITIATION FACTOR 2-ALPHA KINASE 3"/>
    <property type="match status" value="1"/>
</dbReference>
<gene>
    <name evidence="7" type="ORF">AKAME5_000854700</name>
</gene>
<keyword evidence="8" id="KW-1185">Reference proteome</keyword>
<dbReference type="Gene3D" id="1.10.510.10">
    <property type="entry name" value="Transferase(Phosphotransferase) domain 1"/>
    <property type="match status" value="1"/>
</dbReference>
<evidence type="ECO:0000256" key="1">
    <source>
        <dbReference type="ARBA" id="ARBA00022679"/>
    </source>
</evidence>
<dbReference type="GO" id="GO:0005737">
    <property type="term" value="C:cytoplasm"/>
    <property type="evidence" value="ECO:0007669"/>
    <property type="project" value="TreeGrafter"/>
</dbReference>
<dbReference type="EMBL" id="BRZM01000023">
    <property type="protein sequence ID" value="GLD56160.1"/>
    <property type="molecule type" value="Genomic_DNA"/>
</dbReference>
<evidence type="ECO:0000256" key="3">
    <source>
        <dbReference type="ARBA" id="ARBA00022777"/>
    </source>
</evidence>
<evidence type="ECO:0000259" key="6">
    <source>
        <dbReference type="PROSITE" id="PS50011"/>
    </source>
</evidence>
<keyword evidence="2" id="KW-0547">Nucleotide-binding</keyword>
<keyword evidence="4" id="KW-0067">ATP-binding</keyword>
<sequence>MGEKIHVLKLKRLHEIRLRHQGYGHDPEGPEQARSLVVGDKENTAIHRKTEREANEEDTKLVYDEISASTEVPPCSAACDDGALANLSTSQTKPELCGAKSKEQNLDVRPKTRAAAKFQNARQKSKKPANIMFGLDGDVKIGDFGLVTAESDDDVQMERTIYKGTPSYMAPEQKSETTYDRKVDIYSSGLIYFELLCKTNTGHERATYMIIRSMLSVKPEDRPEASQLKADLEQYAARLNTQAIERRGSRTV</sequence>
<dbReference type="GO" id="GO:0005634">
    <property type="term" value="C:nucleus"/>
    <property type="evidence" value="ECO:0007669"/>
    <property type="project" value="TreeGrafter"/>
</dbReference>
<evidence type="ECO:0000313" key="7">
    <source>
        <dbReference type="EMBL" id="GLD56160.1"/>
    </source>
</evidence>
<dbReference type="AlphaFoldDB" id="A0AAD3R5X1"/>
<dbReference type="PANTHER" id="PTHR11042">
    <property type="entry name" value="EUKARYOTIC TRANSLATION INITIATION FACTOR 2-ALPHA KINASE EIF2-ALPHA KINASE -RELATED"/>
    <property type="match status" value="1"/>
</dbReference>
<dbReference type="Pfam" id="PF00069">
    <property type="entry name" value="Pkinase"/>
    <property type="match status" value="1"/>
</dbReference>
<dbReference type="Proteomes" id="UP001279410">
    <property type="component" value="Unassembled WGS sequence"/>
</dbReference>
<dbReference type="PROSITE" id="PS50011">
    <property type="entry name" value="PROTEIN_KINASE_DOM"/>
    <property type="match status" value="1"/>
</dbReference>
<feature type="compositionally biased region" description="Basic and acidic residues" evidence="5">
    <location>
        <begin position="39"/>
        <end position="59"/>
    </location>
</feature>
<feature type="domain" description="Protein kinase" evidence="6">
    <location>
        <begin position="1"/>
        <end position="252"/>
    </location>
</feature>
<dbReference type="SUPFAM" id="SSF56112">
    <property type="entry name" value="Protein kinase-like (PK-like)"/>
    <property type="match status" value="1"/>
</dbReference>
<protein>
    <recommendedName>
        <fullName evidence="6">Protein kinase domain-containing protein</fullName>
    </recommendedName>
</protein>
<dbReference type="GO" id="GO:0005524">
    <property type="term" value="F:ATP binding"/>
    <property type="evidence" value="ECO:0007669"/>
    <property type="project" value="UniProtKB-KW"/>
</dbReference>
<dbReference type="InterPro" id="IPR011009">
    <property type="entry name" value="Kinase-like_dom_sf"/>
</dbReference>
<name>A0AAD3R5X1_LATJO</name>
<dbReference type="InterPro" id="IPR050339">
    <property type="entry name" value="CC_SR_Kinase"/>
</dbReference>
<comment type="caution">
    <text evidence="7">The sequence shown here is derived from an EMBL/GenBank/DDBJ whole genome shotgun (WGS) entry which is preliminary data.</text>
</comment>
<feature type="region of interest" description="Disordered" evidence="5">
    <location>
        <begin position="21"/>
        <end position="59"/>
    </location>
</feature>
<reference evidence="7" key="1">
    <citation type="submission" date="2022-08" db="EMBL/GenBank/DDBJ databases">
        <title>Genome sequencing of akame (Lates japonicus).</title>
        <authorList>
            <person name="Hashiguchi Y."/>
            <person name="Takahashi H."/>
        </authorList>
    </citation>
    <scope>NUCLEOTIDE SEQUENCE</scope>
    <source>
        <strain evidence="7">Kochi</strain>
    </source>
</reference>
<proteinExistence type="predicted"/>